<comment type="caution">
    <text evidence="1">The sequence shown here is derived from an EMBL/GenBank/DDBJ whole genome shotgun (WGS) entry which is preliminary data.</text>
</comment>
<organism evidence="1">
    <name type="scientific">marine sediment metagenome</name>
    <dbReference type="NCBI Taxonomy" id="412755"/>
    <lineage>
        <taxon>unclassified sequences</taxon>
        <taxon>metagenomes</taxon>
        <taxon>ecological metagenomes</taxon>
    </lineage>
</organism>
<dbReference type="AlphaFoldDB" id="X1AZE6"/>
<name>X1AZE6_9ZZZZ</name>
<protein>
    <submittedName>
        <fullName evidence="1">Uncharacterized protein</fullName>
    </submittedName>
</protein>
<feature type="non-terminal residue" evidence="1">
    <location>
        <position position="1"/>
    </location>
</feature>
<sequence length="150" mass="17601">HVGFLIPEERLFHISCLGFDKNRPEKDGFGPWYGFKECSIEQYLIDITQVELIFLERVNFLTSSHSYVVKSPDTAPFIYMRGKIAKNQELVDNAIKSHNLTSKSIDTLNCLLSLDIFYPKRKMEGYLLEIYNFWESGIIRKHVERSEYLN</sequence>
<reference evidence="1" key="1">
    <citation type="journal article" date="2014" name="Front. Microbiol.">
        <title>High frequency of phylogenetically diverse reductive dehalogenase-homologous genes in deep subseafloor sedimentary metagenomes.</title>
        <authorList>
            <person name="Kawai M."/>
            <person name="Futagami T."/>
            <person name="Toyoda A."/>
            <person name="Takaki Y."/>
            <person name="Nishi S."/>
            <person name="Hori S."/>
            <person name="Arai W."/>
            <person name="Tsubouchi T."/>
            <person name="Morono Y."/>
            <person name="Uchiyama I."/>
            <person name="Ito T."/>
            <person name="Fujiyama A."/>
            <person name="Inagaki F."/>
            <person name="Takami H."/>
        </authorList>
    </citation>
    <scope>NUCLEOTIDE SEQUENCE</scope>
    <source>
        <strain evidence="1">Expedition CK06-06</strain>
    </source>
</reference>
<proteinExistence type="predicted"/>
<accession>X1AZE6</accession>
<dbReference type="EMBL" id="BART01013085">
    <property type="protein sequence ID" value="GAG88679.1"/>
    <property type="molecule type" value="Genomic_DNA"/>
</dbReference>
<gene>
    <name evidence="1" type="ORF">S01H4_26968</name>
</gene>
<evidence type="ECO:0000313" key="1">
    <source>
        <dbReference type="EMBL" id="GAG88679.1"/>
    </source>
</evidence>